<dbReference type="PANTHER" id="PTHR43540:SF6">
    <property type="entry name" value="ISOCHORISMATASE-LIKE DOMAIN-CONTAINING PROTEIN"/>
    <property type="match status" value="1"/>
</dbReference>
<dbReference type="Gene3D" id="3.40.50.850">
    <property type="entry name" value="Isochorismatase-like"/>
    <property type="match status" value="1"/>
</dbReference>
<dbReference type="PANTHER" id="PTHR43540">
    <property type="entry name" value="PEROXYUREIDOACRYLATE/UREIDOACRYLATE AMIDOHYDROLASE-RELATED"/>
    <property type="match status" value="1"/>
</dbReference>
<dbReference type="SUPFAM" id="SSF52499">
    <property type="entry name" value="Isochorismatase-like hydrolases"/>
    <property type="match status" value="1"/>
</dbReference>
<dbReference type="Pfam" id="PF00857">
    <property type="entry name" value="Isochorismatase"/>
    <property type="match status" value="1"/>
</dbReference>
<sequence>MSKSPLRRALVVIDVQNEYFEGGGLPIAHPPISQTLPNVLRAMDAARAAGVPVVVVRHQAPAGAPVFQLDTVNGQLHPEVARRETDHRITKTLPSAFTGTDLADWLARHGITTLAVAGYMTHNCNASTVFEAMHRGLQVEYLADASGSLPYANAAGQATAEEIHRVFSVVFHSNFAAVVRTHDWIQAVQAGLPLEKDNVLMSNRRARADHAATAV</sequence>
<evidence type="ECO:0000313" key="3">
    <source>
        <dbReference type="EMBL" id="EGI76943.1"/>
    </source>
</evidence>
<name>F3KTR4_9BURK</name>
<dbReference type="RefSeq" id="WP_006297906.1">
    <property type="nucleotide sequence ID" value="NZ_AEGR01000056.1"/>
</dbReference>
<dbReference type="AlphaFoldDB" id="F3KTR4"/>
<comment type="caution">
    <text evidence="3">The sequence shown here is derived from an EMBL/GenBank/DDBJ whole genome shotgun (WGS) entry which is preliminary data.</text>
</comment>
<dbReference type="GO" id="GO:0016787">
    <property type="term" value="F:hydrolase activity"/>
    <property type="evidence" value="ECO:0007669"/>
    <property type="project" value="UniProtKB-KW"/>
</dbReference>
<proteinExistence type="predicted"/>
<reference evidence="3 4" key="1">
    <citation type="journal article" date="2011" name="EMBO J.">
        <title>Structural diversity of bacterial flagellar motors.</title>
        <authorList>
            <person name="Chen S."/>
            <person name="Beeby M."/>
            <person name="Murphy G.E."/>
            <person name="Leadbetter J.R."/>
            <person name="Hendrixson D.R."/>
            <person name="Briegel A."/>
            <person name="Li Z."/>
            <person name="Shi J."/>
            <person name="Tocheva E.I."/>
            <person name="Muller A."/>
            <person name="Dobro M.J."/>
            <person name="Jensen G.J."/>
        </authorList>
    </citation>
    <scope>NUCLEOTIDE SEQUENCE [LARGE SCALE GENOMIC DNA]</scope>
    <source>
        <strain evidence="3 4">ATCC 19624</strain>
    </source>
</reference>
<gene>
    <name evidence="3" type="ORF">HGR_09224</name>
</gene>
<feature type="domain" description="Isochorismatase-like" evidence="2">
    <location>
        <begin position="9"/>
        <end position="150"/>
    </location>
</feature>
<accession>F3KTR4</accession>
<keyword evidence="1 3" id="KW-0378">Hydrolase</keyword>
<dbReference type="InterPro" id="IPR000868">
    <property type="entry name" value="Isochorismatase-like_dom"/>
</dbReference>
<dbReference type="InterPro" id="IPR050272">
    <property type="entry name" value="Isochorismatase-like_hydrls"/>
</dbReference>
<keyword evidence="4" id="KW-1185">Reference proteome</keyword>
<evidence type="ECO:0000259" key="2">
    <source>
        <dbReference type="Pfam" id="PF00857"/>
    </source>
</evidence>
<evidence type="ECO:0000313" key="4">
    <source>
        <dbReference type="Proteomes" id="UP000016368"/>
    </source>
</evidence>
<dbReference type="eggNOG" id="COG1335">
    <property type="taxonomic scope" value="Bacteria"/>
</dbReference>
<dbReference type="EMBL" id="AEGR01000056">
    <property type="protein sequence ID" value="EGI76943.1"/>
    <property type="molecule type" value="Genomic_DNA"/>
</dbReference>
<protein>
    <submittedName>
        <fullName evidence="3">Isochorismatase hydrolase</fullName>
    </submittedName>
</protein>
<dbReference type="CDD" id="cd01014">
    <property type="entry name" value="nicotinamidase_related"/>
    <property type="match status" value="1"/>
</dbReference>
<dbReference type="InterPro" id="IPR036380">
    <property type="entry name" value="Isochorismatase-like_sf"/>
</dbReference>
<organism evidence="3 4">
    <name type="scientific">Hylemonella gracilis ATCC 19624</name>
    <dbReference type="NCBI Taxonomy" id="887062"/>
    <lineage>
        <taxon>Bacteria</taxon>
        <taxon>Pseudomonadati</taxon>
        <taxon>Pseudomonadota</taxon>
        <taxon>Betaproteobacteria</taxon>
        <taxon>Burkholderiales</taxon>
        <taxon>Comamonadaceae</taxon>
        <taxon>Hylemonella</taxon>
    </lineage>
</organism>
<evidence type="ECO:0000256" key="1">
    <source>
        <dbReference type="ARBA" id="ARBA00022801"/>
    </source>
</evidence>
<dbReference type="OrthoDB" id="5360912at2"/>
<dbReference type="Proteomes" id="UP000016368">
    <property type="component" value="Unassembled WGS sequence"/>
</dbReference>
<dbReference type="STRING" id="887062.HGR_09224"/>